<protein>
    <submittedName>
        <fullName evidence="3">Uncharacterized protein YydD, contains DUF2326 domain</fullName>
    </submittedName>
</protein>
<feature type="coiled-coil region" evidence="1">
    <location>
        <begin position="243"/>
        <end position="270"/>
    </location>
</feature>
<organism evidence="3 4">
    <name type="scientific">Paracidovorax konjaci</name>
    <dbReference type="NCBI Taxonomy" id="32040"/>
    <lineage>
        <taxon>Bacteria</taxon>
        <taxon>Pseudomonadati</taxon>
        <taxon>Pseudomonadota</taxon>
        <taxon>Betaproteobacteria</taxon>
        <taxon>Burkholderiales</taxon>
        <taxon>Comamonadaceae</taxon>
        <taxon>Paracidovorax</taxon>
    </lineage>
</organism>
<proteinExistence type="predicted"/>
<evidence type="ECO:0000313" key="3">
    <source>
        <dbReference type="EMBL" id="SFD62950.1"/>
    </source>
</evidence>
<sequence length="539" mass="61240">MLKTITGEYFSQGEICFHEGLNIILGDDDARNSIGKSTVLMVIDFVMGGSTFLADEAGVIRELGHHHYNFSLEFNSEIFYFSRDTASPEVIQICDEKYIRIGEISLDEFKKFLKSGYGLEDLETSFRSVVNPFSRIWRKGGLDPNQPFVGAAKEANAIAIARIIDLFERSADIAAERAVLEVQKEKKSLINKSMGANIIPSINRKKREENIRLIEENGGKIQQLKEGFGGALSTYESLFDEELKRQQYRKNDLSALRTELQNKIRRLQREMSGITPRLAANIALLADFFPVINVERLEQVETFHQKIGAAVKKELREELENAQREDHEMGVEIAAIESHIQAKLSSKGMPDDLFKQVFDLKETTDRAAEENKHFDQKVDLEEAIRATNERLDRIYAKIFLDLENRINLKLKAFNAVVYGASRASSELRFKSASSYQFTSPADSGTGASYAGLIGFDLAMLSLTKTPYIIHDSVIYKNIQVTAVKRILRILAAAKSKQIFISFDEGKKYGQEFVAFLQRFTVLKLAHDKLLYKKDWRDRK</sequence>
<keyword evidence="4" id="KW-1185">Reference proteome</keyword>
<gene>
    <name evidence="3" type="ORF">SAMN04489710_104114</name>
</gene>
<dbReference type="InterPro" id="IPR018760">
    <property type="entry name" value="DUF2326"/>
</dbReference>
<dbReference type="Pfam" id="PF10088">
    <property type="entry name" value="DUF2326"/>
    <property type="match status" value="1"/>
</dbReference>
<reference evidence="4" key="1">
    <citation type="submission" date="2016-10" db="EMBL/GenBank/DDBJ databases">
        <authorList>
            <person name="Varghese N."/>
            <person name="Submissions S."/>
        </authorList>
    </citation>
    <scope>NUCLEOTIDE SEQUENCE [LARGE SCALE GENOMIC DNA]</scope>
    <source>
        <strain evidence="4">DSM 7481</strain>
    </source>
</reference>
<accession>A0A1I1U4Y8</accession>
<dbReference type="AlphaFoldDB" id="A0A1I1U4Y8"/>
<dbReference type="EMBL" id="FOMQ01000004">
    <property type="protein sequence ID" value="SFD62950.1"/>
    <property type="molecule type" value="Genomic_DNA"/>
</dbReference>
<feature type="coiled-coil region" evidence="1">
    <location>
        <begin position="305"/>
        <end position="332"/>
    </location>
</feature>
<name>A0A1I1U4Y8_9BURK</name>
<dbReference type="RefSeq" id="WP_092950607.1">
    <property type="nucleotide sequence ID" value="NZ_FOMQ01000004.1"/>
</dbReference>
<feature type="domain" description="DUF2326" evidence="2">
    <location>
        <begin position="424"/>
        <end position="507"/>
    </location>
</feature>
<evidence type="ECO:0000313" key="4">
    <source>
        <dbReference type="Proteomes" id="UP000199517"/>
    </source>
</evidence>
<evidence type="ECO:0000259" key="2">
    <source>
        <dbReference type="Pfam" id="PF10088"/>
    </source>
</evidence>
<dbReference type="Proteomes" id="UP000199517">
    <property type="component" value="Unassembled WGS sequence"/>
</dbReference>
<keyword evidence="1" id="KW-0175">Coiled coil</keyword>
<evidence type="ECO:0000256" key="1">
    <source>
        <dbReference type="SAM" id="Coils"/>
    </source>
</evidence>
<dbReference type="OrthoDB" id="9815945at2"/>